<dbReference type="GO" id="GO:0050877">
    <property type="term" value="P:nervous system process"/>
    <property type="evidence" value="ECO:0007669"/>
    <property type="project" value="UniProtKB-ARBA"/>
</dbReference>
<keyword evidence="7 11" id="KW-0472">Membrane</keyword>
<dbReference type="PANTHER" id="PTHR12916">
    <property type="entry name" value="CYTOCHROME C OXIDASE POLYPEPTIDE VIC-2"/>
    <property type="match status" value="1"/>
</dbReference>
<dbReference type="InterPro" id="IPR001791">
    <property type="entry name" value="Laminin_G"/>
</dbReference>
<dbReference type="PROSITE" id="PS00010">
    <property type="entry name" value="ASX_HYDROXYL"/>
    <property type="match status" value="4"/>
</dbReference>
<dbReference type="CDD" id="cd00110">
    <property type="entry name" value="LamG"/>
    <property type="match status" value="2"/>
</dbReference>
<dbReference type="FunFam" id="2.60.120.200:FF:000143">
    <property type="entry name" value="Crumbs, isoform D"/>
    <property type="match status" value="1"/>
</dbReference>
<proteinExistence type="predicted"/>
<feature type="disulfide bond" evidence="10">
    <location>
        <begin position="798"/>
        <end position="807"/>
    </location>
</feature>
<dbReference type="InterPro" id="IPR000742">
    <property type="entry name" value="EGF"/>
</dbReference>
<dbReference type="PROSITE" id="PS00022">
    <property type="entry name" value="EGF_1"/>
    <property type="match status" value="8"/>
</dbReference>
<protein>
    <recommendedName>
        <fullName evidence="16">CRUMBS</fullName>
    </recommendedName>
</protein>
<dbReference type="InterPro" id="IPR013032">
    <property type="entry name" value="EGF-like_CS"/>
</dbReference>
<evidence type="ECO:0000256" key="7">
    <source>
        <dbReference type="ARBA" id="ARBA00023136"/>
    </source>
</evidence>
<dbReference type="AlphaFoldDB" id="A0ABD2NNX1"/>
<comment type="subcellular location">
    <subcellularLocation>
        <location evidence="1">Membrane</location>
        <topology evidence="1">Single-pass type I membrane protein</topology>
    </subcellularLocation>
</comment>
<feature type="domain" description="EGF-like" evidence="13">
    <location>
        <begin position="887"/>
        <end position="928"/>
    </location>
</feature>
<name>A0ABD2NNX1_9CUCU</name>
<keyword evidence="9" id="KW-0325">Glycoprotein</keyword>
<dbReference type="GO" id="GO:0048513">
    <property type="term" value="P:animal organ development"/>
    <property type="evidence" value="ECO:0007669"/>
    <property type="project" value="UniProtKB-ARBA"/>
</dbReference>
<feature type="domain" description="Laminin G" evidence="12">
    <location>
        <begin position="249"/>
        <end position="475"/>
    </location>
</feature>
<keyword evidence="2 10" id="KW-0245">EGF-like domain</keyword>
<dbReference type="InterPro" id="IPR049883">
    <property type="entry name" value="NOTCH1_EGF-like"/>
</dbReference>
<feature type="disulfide bond" evidence="10">
    <location>
        <begin position="497"/>
        <end position="506"/>
    </location>
</feature>
<dbReference type="SMART" id="SM00181">
    <property type="entry name" value="EGF"/>
    <property type="match status" value="11"/>
</dbReference>
<reference evidence="14 15" key="1">
    <citation type="journal article" date="2021" name="BMC Biol.">
        <title>Horizontally acquired antibacterial genes associated with adaptive radiation of ladybird beetles.</title>
        <authorList>
            <person name="Li H.S."/>
            <person name="Tang X.F."/>
            <person name="Huang Y.H."/>
            <person name="Xu Z.Y."/>
            <person name="Chen M.L."/>
            <person name="Du X.Y."/>
            <person name="Qiu B.Y."/>
            <person name="Chen P.T."/>
            <person name="Zhang W."/>
            <person name="Slipinski A."/>
            <person name="Escalona H.E."/>
            <person name="Waterhouse R.M."/>
            <person name="Zwick A."/>
            <person name="Pang H."/>
        </authorList>
    </citation>
    <scope>NUCLEOTIDE SEQUENCE [LARGE SCALE GENOMIC DNA]</scope>
    <source>
        <strain evidence="14">SYSU2018</strain>
    </source>
</reference>
<dbReference type="SUPFAM" id="SSF49899">
    <property type="entry name" value="Concanavalin A-like lectins/glucanases"/>
    <property type="match status" value="2"/>
</dbReference>
<evidence type="ECO:0000256" key="8">
    <source>
        <dbReference type="ARBA" id="ARBA00023157"/>
    </source>
</evidence>
<keyword evidence="8 10" id="KW-1015">Disulfide bond</keyword>
<feature type="domain" description="EGF-like" evidence="13">
    <location>
        <begin position="471"/>
        <end position="507"/>
    </location>
</feature>
<dbReference type="FunFam" id="2.10.25.10:FF:000029">
    <property type="entry name" value="neurexin-1 isoform X1"/>
    <property type="match status" value="1"/>
</dbReference>
<dbReference type="InterPro" id="IPR013320">
    <property type="entry name" value="ConA-like_dom_sf"/>
</dbReference>
<dbReference type="SUPFAM" id="SSF57196">
    <property type="entry name" value="EGF/Laminin"/>
    <property type="match status" value="6"/>
</dbReference>
<dbReference type="Pfam" id="PF00008">
    <property type="entry name" value="EGF"/>
    <property type="match status" value="5"/>
</dbReference>
<dbReference type="PROSITE" id="PS01187">
    <property type="entry name" value="EGF_CA"/>
    <property type="match status" value="4"/>
</dbReference>
<evidence type="ECO:0000313" key="15">
    <source>
        <dbReference type="Proteomes" id="UP001516400"/>
    </source>
</evidence>
<feature type="domain" description="EGF-like" evidence="13">
    <location>
        <begin position="810"/>
        <end position="846"/>
    </location>
</feature>
<keyword evidence="5" id="KW-0677">Repeat</keyword>
<feature type="domain" description="EGF-like" evidence="13">
    <location>
        <begin position="1"/>
        <end position="32"/>
    </location>
</feature>
<evidence type="ECO:0000256" key="6">
    <source>
        <dbReference type="ARBA" id="ARBA00022989"/>
    </source>
</evidence>
<dbReference type="InterPro" id="IPR001881">
    <property type="entry name" value="EGF-like_Ca-bd_dom"/>
</dbReference>
<feature type="disulfide bond" evidence="10">
    <location>
        <begin position="232"/>
        <end position="241"/>
    </location>
</feature>
<keyword evidence="6 11" id="KW-1133">Transmembrane helix</keyword>
<dbReference type="PROSITE" id="PS50025">
    <property type="entry name" value="LAM_G_DOMAIN"/>
    <property type="match status" value="2"/>
</dbReference>
<feature type="domain" description="EGF-like" evidence="13">
    <location>
        <begin position="772"/>
        <end position="808"/>
    </location>
</feature>
<dbReference type="CDD" id="cd00054">
    <property type="entry name" value="EGF_CA"/>
    <property type="match status" value="6"/>
</dbReference>
<dbReference type="InterPro" id="IPR018097">
    <property type="entry name" value="EGF_Ca-bd_CS"/>
</dbReference>
<dbReference type="InterPro" id="IPR000152">
    <property type="entry name" value="EGF-type_Asp/Asn_hydroxyl_site"/>
</dbReference>
<comment type="caution">
    <text evidence="14">The sequence shown here is derived from an EMBL/GenBank/DDBJ whole genome shotgun (WGS) entry which is preliminary data.</text>
</comment>
<evidence type="ECO:0000256" key="11">
    <source>
        <dbReference type="SAM" id="Phobius"/>
    </source>
</evidence>
<dbReference type="Gene3D" id="2.10.25.10">
    <property type="entry name" value="Laminin"/>
    <property type="match status" value="9"/>
</dbReference>
<dbReference type="Pfam" id="PF12661">
    <property type="entry name" value="hEGF"/>
    <property type="match status" value="1"/>
</dbReference>
<dbReference type="SMART" id="SM00282">
    <property type="entry name" value="LamG"/>
    <property type="match status" value="2"/>
</dbReference>
<evidence type="ECO:0000256" key="10">
    <source>
        <dbReference type="PROSITE-ProRule" id="PRU00076"/>
    </source>
</evidence>
<dbReference type="FunFam" id="2.10.25.10:FF:000122">
    <property type="entry name" value="Protein crumbs homolog 2"/>
    <property type="match status" value="1"/>
</dbReference>
<feature type="domain" description="EGF-like" evidence="13">
    <location>
        <begin position="848"/>
        <end position="884"/>
    </location>
</feature>
<feature type="disulfide bond" evidence="10">
    <location>
        <begin position="918"/>
        <end position="927"/>
    </location>
</feature>
<evidence type="ECO:0000256" key="1">
    <source>
        <dbReference type="ARBA" id="ARBA00004479"/>
    </source>
</evidence>
<dbReference type="Pfam" id="PF00054">
    <property type="entry name" value="Laminin_G_1"/>
    <property type="match status" value="2"/>
</dbReference>
<feature type="disulfide bond" evidence="10">
    <location>
        <begin position="1077"/>
        <end position="1086"/>
    </location>
</feature>
<keyword evidence="4" id="KW-0732">Signal</keyword>
<dbReference type="EMBL" id="JABFTP020000124">
    <property type="protein sequence ID" value="KAL3280046.1"/>
    <property type="molecule type" value="Genomic_DNA"/>
</dbReference>
<dbReference type="GO" id="GO:0030154">
    <property type="term" value="P:cell differentiation"/>
    <property type="evidence" value="ECO:0007669"/>
    <property type="project" value="UniProtKB-ARBA"/>
</dbReference>
<feature type="domain" description="Laminin G" evidence="12">
    <location>
        <begin position="34"/>
        <end position="204"/>
    </location>
</feature>
<evidence type="ECO:0000256" key="4">
    <source>
        <dbReference type="ARBA" id="ARBA00022729"/>
    </source>
</evidence>
<dbReference type="PANTHER" id="PTHR12916:SF4">
    <property type="entry name" value="UNINFLATABLE, ISOFORM C"/>
    <property type="match status" value="1"/>
</dbReference>
<evidence type="ECO:0000256" key="9">
    <source>
        <dbReference type="ARBA" id="ARBA00023180"/>
    </source>
</evidence>
<evidence type="ECO:0000259" key="12">
    <source>
        <dbReference type="PROSITE" id="PS50025"/>
    </source>
</evidence>
<dbReference type="Pfam" id="PF07645">
    <property type="entry name" value="EGF_CA"/>
    <property type="match status" value="1"/>
</dbReference>
<dbReference type="GO" id="GO:0016020">
    <property type="term" value="C:membrane"/>
    <property type="evidence" value="ECO:0007669"/>
    <property type="project" value="UniProtKB-SubCell"/>
</dbReference>
<gene>
    <name evidence="14" type="ORF">HHI36_017553</name>
</gene>
<sequence>MNNGTCKPFLFNETEHKFNCSCDNGFYGPTCEKITTMSLSKNSQIMVNTTREEGYDIQFRFKTTLGDGLLAIGKGFTYYILELSKGRLNLHSSLLNKWEGAFVGSNLNNSEWQRVFVAINSTHLVLSANDEQTINVINFNENLNSSSTTFPITYIGGIPNNLRKLTHSQPFLVGCIEDVLINGEWILPEEDNNNISFMDVDKGCQRTPQCSPNPCKSGGHCTDKWREFSCTCERPYLGNTCQYNFTAATFGYENITDSLVTVTVHDYARRAVRSVVDISMFIRTRQPKGQIFYLGSGMGSSNSIDDTYIAAQLEGGELLVSIQFNGTSEWYTVGGVHLDNGYNHLIEVVRNITLVQVKLNGTEYFRKTLPATATLDAQVLFLGGHPQVRSIRQAENLATPKPEILNLPSTASSAAFGTVNFKGIIQDVQISNGSSNMVVEFFPLKVKELNIPLAFGLVNFSQDLVKEGILTDDTCKSKPCLHNGKCEVTWNDYQCHCVRGFKGKNCKELEFCEIETCPKGSNCKNLEDGFECIANASFDATTKPLRYSLTILKNSTKSVDHIQIAYRTRSWGTVFFAKNKEDYFIVFVYHNDIVVEWSLEGIVDSRRFRKDNFEGQWVTLLFKFKDAVFKGGFQENVNDENPNFEVQNFNSSAFVHLLTKGEILVAGSDEKSFDYQQVIDEADNMTGYIPQSDSTTEILITNSLESIDMNKDEVTLYKVDKNKKTDKFKGCLGEIRIGGILLPFFTNKELNPNNHYSQEFYELVSEPKPHIDCILCYDTDCYNNGQCISPEETYQCDCPDGYAADDCSIDINECLNNQCQNNATCVDLVAKYRCDCQPGYEGEHCEQEIDECLSNPCRHGGTCIDLIGTFKCNCPEDFVGRQCEAPLLITCDNKPCKDGATCHPGANKVTGNNFTCICTEGMEGLLCDTPFCHLKECVKGFCNMTKEVPFCNCEQGFDGKFCENNIDDCTLPSGGSPCQNGGVCIDGINRYNCNCSGTGYTGLLCEMDIDECEDNVRACGIGKCQNTPGNYRCSCPEFMGKCGHGCNLDDPCIGENPCVHGECISVCTDRPDYICQCVDNYTGKNCTDHQLAASSGDNGFNILYVVVPLVLIVFIGLAIGMVILVNVARSKRATRGTYSPSAQEFCNPRVELDHVLKPPPEERLI</sequence>
<evidence type="ECO:0000313" key="14">
    <source>
        <dbReference type="EMBL" id="KAL3280046.1"/>
    </source>
</evidence>
<feature type="disulfide bond" evidence="10">
    <location>
        <begin position="22"/>
        <end position="31"/>
    </location>
</feature>
<feature type="transmembrane region" description="Helical" evidence="11">
    <location>
        <begin position="1102"/>
        <end position="1125"/>
    </location>
</feature>
<dbReference type="FunFam" id="2.10.25.10:FF:000327">
    <property type="entry name" value="neurogenic locus notch homolog protein 4"/>
    <property type="match status" value="1"/>
</dbReference>
<feature type="disulfide bond" evidence="10">
    <location>
        <begin position="836"/>
        <end position="845"/>
    </location>
</feature>
<feature type="disulfide bond" evidence="10">
    <location>
        <begin position="1058"/>
        <end position="1075"/>
    </location>
</feature>
<evidence type="ECO:0000256" key="3">
    <source>
        <dbReference type="ARBA" id="ARBA00022692"/>
    </source>
</evidence>
<dbReference type="Gene3D" id="2.60.120.200">
    <property type="match status" value="2"/>
</dbReference>
<evidence type="ECO:0000256" key="2">
    <source>
        <dbReference type="ARBA" id="ARBA00022536"/>
    </source>
</evidence>
<evidence type="ECO:0008006" key="16">
    <source>
        <dbReference type="Google" id="ProtNLM"/>
    </source>
</evidence>
<accession>A0ABD2NNX1</accession>
<dbReference type="PROSITE" id="PS01186">
    <property type="entry name" value="EGF_2"/>
    <property type="match status" value="6"/>
</dbReference>
<feature type="disulfide bond" evidence="10">
    <location>
        <begin position="874"/>
        <end position="883"/>
    </location>
</feature>
<dbReference type="PROSITE" id="PS50026">
    <property type="entry name" value="EGF_3"/>
    <property type="match status" value="9"/>
</dbReference>
<dbReference type="Proteomes" id="UP001516400">
    <property type="component" value="Unassembled WGS sequence"/>
</dbReference>
<keyword evidence="3 11" id="KW-0812">Transmembrane</keyword>
<keyword evidence="15" id="KW-1185">Reference proteome</keyword>
<dbReference type="GO" id="GO:0009653">
    <property type="term" value="P:anatomical structure morphogenesis"/>
    <property type="evidence" value="ECO:0007669"/>
    <property type="project" value="UniProtKB-ARBA"/>
</dbReference>
<feature type="domain" description="EGF-like" evidence="13">
    <location>
        <begin position="965"/>
        <end position="1006"/>
    </location>
</feature>
<organism evidence="14 15">
    <name type="scientific">Cryptolaemus montrouzieri</name>
    <dbReference type="NCBI Taxonomy" id="559131"/>
    <lineage>
        <taxon>Eukaryota</taxon>
        <taxon>Metazoa</taxon>
        <taxon>Ecdysozoa</taxon>
        <taxon>Arthropoda</taxon>
        <taxon>Hexapoda</taxon>
        <taxon>Insecta</taxon>
        <taxon>Pterygota</taxon>
        <taxon>Neoptera</taxon>
        <taxon>Endopterygota</taxon>
        <taxon>Coleoptera</taxon>
        <taxon>Polyphaga</taxon>
        <taxon>Cucujiformia</taxon>
        <taxon>Coccinelloidea</taxon>
        <taxon>Coccinellidae</taxon>
        <taxon>Scymninae</taxon>
        <taxon>Scymnini</taxon>
        <taxon>Cryptolaemus</taxon>
    </lineage>
</organism>
<feature type="domain" description="EGF-like" evidence="13">
    <location>
        <begin position="1048"/>
        <end position="1087"/>
    </location>
</feature>
<comment type="caution">
    <text evidence="10">Lacks conserved residue(s) required for the propagation of feature annotation.</text>
</comment>
<feature type="domain" description="EGF-like" evidence="13">
    <location>
        <begin position="206"/>
        <end position="242"/>
    </location>
</feature>
<evidence type="ECO:0000259" key="13">
    <source>
        <dbReference type="PROSITE" id="PS50026"/>
    </source>
</evidence>
<dbReference type="SMART" id="SM00179">
    <property type="entry name" value="EGF_CA"/>
    <property type="match status" value="7"/>
</dbReference>
<evidence type="ECO:0000256" key="5">
    <source>
        <dbReference type="ARBA" id="ARBA00022737"/>
    </source>
</evidence>